<dbReference type="AlphaFoldDB" id="A0A450TG43"/>
<dbReference type="SUPFAM" id="SSF53697">
    <property type="entry name" value="SIS domain"/>
    <property type="match status" value="1"/>
</dbReference>
<accession>A0A450TG43</accession>
<dbReference type="GO" id="GO:1901135">
    <property type="term" value="P:carbohydrate derivative metabolic process"/>
    <property type="evidence" value="ECO:0007669"/>
    <property type="project" value="InterPro"/>
</dbReference>
<sequence length="72" mass="7889">MEEWTLTTFRDALGRHNALFALLILLEESCRLLADEMATCLRAGGKALFLGNGGSAADCQHLVQPRLNPMCL</sequence>
<protein>
    <recommendedName>
        <fullName evidence="2">SIS domain-containing protein</fullName>
    </recommendedName>
</protein>
<evidence type="ECO:0000313" key="1">
    <source>
        <dbReference type="EMBL" id="VFJ66180.1"/>
    </source>
</evidence>
<dbReference type="Gene3D" id="3.40.50.10490">
    <property type="entry name" value="Glucose-6-phosphate isomerase like protein, domain 1"/>
    <property type="match status" value="1"/>
</dbReference>
<organism evidence="1">
    <name type="scientific">Candidatus Kentrum sp. DK</name>
    <dbReference type="NCBI Taxonomy" id="2126562"/>
    <lineage>
        <taxon>Bacteria</taxon>
        <taxon>Pseudomonadati</taxon>
        <taxon>Pseudomonadota</taxon>
        <taxon>Gammaproteobacteria</taxon>
        <taxon>Candidatus Kentrum</taxon>
    </lineage>
</organism>
<proteinExistence type="predicted"/>
<dbReference type="EMBL" id="CAADEX010000162">
    <property type="protein sequence ID" value="VFJ66180.1"/>
    <property type="molecule type" value="Genomic_DNA"/>
</dbReference>
<dbReference type="InterPro" id="IPR046348">
    <property type="entry name" value="SIS_dom_sf"/>
</dbReference>
<name>A0A450TG43_9GAMM</name>
<dbReference type="GO" id="GO:0097367">
    <property type="term" value="F:carbohydrate derivative binding"/>
    <property type="evidence" value="ECO:0007669"/>
    <property type="project" value="InterPro"/>
</dbReference>
<reference evidence="1" key="1">
    <citation type="submission" date="2019-02" db="EMBL/GenBank/DDBJ databases">
        <authorList>
            <person name="Gruber-Vodicka R. H."/>
            <person name="Seah K. B. B."/>
        </authorList>
    </citation>
    <scope>NUCLEOTIDE SEQUENCE</scope>
    <source>
        <strain evidence="1">BECK_DK47</strain>
    </source>
</reference>
<evidence type="ECO:0008006" key="2">
    <source>
        <dbReference type="Google" id="ProtNLM"/>
    </source>
</evidence>
<gene>
    <name evidence="1" type="ORF">BECKDK2373B_GA0170837_11625</name>
</gene>